<protein>
    <submittedName>
        <fullName evidence="2">Uncharacterized protein</fullName>
    </submittedName>
</protein>
<comment type="caution">
    <text evidence="2">The sequence shown here is derived from an EMBL/GenBank/DDBJ whole genome shotgun (WGS) entry which is preliminary data.</text>
</comment>
<feature type="transmembrane region" description="Helical" evidence="1">
    <location>
        <begin position="39"/>
        <end position="62"/>
    </location>
</feature>
<dbReference type="AlphaFoldDB" id="A0A426TVV5"/>
<gene>
    <name evidence="2" type="ORF">EI684_15260</name>
</gene>
<dbReference type="Proteomes" id="UP000280307">
    <property type="component" value="Unassembled WGS sequence"/>
</dbReference>
<keyword evidence="1" id="KW-1133">Transmembrane helix</keyword>
<dbReference type="EMBL" id="RSAS01000613">
    <property type="protein sequence ID" value="RRR69586.1"/>
    <property type="molecule type" value="Genomic_DNA"/>
</dbReference>
<feature type="transmembrane region" description="Helical" evidence="1">
    <location>
        <begin position="74"/>
        <end position="92"/>
    </location>
</feature>
<evidence type="ECO:0000313" key="3">
    <source>
        <dbReference type="Proteomes" id="UP000280307"/>
    </source>
</evidence>
<sequence>MDRIALLHTRLPITTLGLLGILLVWGLIEIARGRLSASFLAMIWVAQWLLSAQFLLGLMLLVGNVRRLDLALHVIYGVITVSFMPAALVYFRERVGRRAALHVVGCVVVLLVLLVRAVATV</sequence>
<feature type="transmembrane region" description="Helical" evidence="1">
    <location>
        <begin position="6"/>
        <end position="27"/>
    </location>
</feature>
<keyword evidence="1" id="KW-0812">Transmembrane</keyword>
<keyword evidence="1" id="KW-0472">Membrane</keyword>
<organism evidence="2 3">
    <name type="scientific">Candidatus Viridilinea halotolerans</name>
    <dbReference type="NCBI Taxonomy" id="2491704"/>
    <lineage>
        <taxon>Bacteria</taxon>
        <taxon>Bacillati</taxon>
        <taxon>Chloroflexota</taxon>
        <taxon>Chloroflexia</taxon>
        <taxon>Chloroflexales</taxon>
        <taxon>Chloroflexineae</taxon>
        <taxon>Oscillochloridaceae</taxon>
        <taxon>Candidatus Viridilinea</taxon>
    </lineage>
</organism>
<reference evidence="2 3" key="1">
    <citation type="submission" date="2018-12" db="EMBL/GenBank/DDBJ databases">
        <title>Genome Sequence of Candidatus Viridilinea halotolerans isolated from saline sulfide-rich spring.</title>
        <authorList>
            <person name="Grouzdev D.S."/>
            <person name="Burganskaya E.I."/>
            <person name="Krutkina M.S."/>
            <person name="Sukhacheva M.V."/>
            <person name="Gorlenko V.M."/>
        </authorList>
    </citation>
    <scope>NUCLEOTIDE SEQUENCE [LARGE SCALE GENOMIC DNA]</scope>
    <source>
        <strain evidence="2">Chok-6</strain>
    </source>
</reference>
<feature type="transmembrane region" description="Helical" evidence="1">
    <location>
        <begin position="99"/>
        <end position="119"/>
    </location>
</feature>
<evidence type="ECO:0000256" key="1">
    <source>
        <dbReference type="SAM" id="Phobius"/>
    </source>
</evidence>
<accession>A0A426TVV5</accession>
<name>A0A426TVV5_9CHLR</name>
<proteinExistence type="predicted"/>
<evidence type="ECO:0000313" key="2">
    <source>
        <dbReference type="EMBL" id="RRR69586.1"/>
    </source>
</evidence>